<sequence>MDYTRLSSKDVTNHVCTTLNMENDKTWIRFRGGWSNMPKLYKIVCQHSKCAEFMKKCGLGMLLEINVLKDDQQLSHEIVERFWKSTNTFPFPTFEIGLTPNDFSWLTRIEVGKGVKLNYLDWNANDENKEDCVEYVENLLPNLAEFAYNKAQEKKAKDKKKALATNKGKVKVTEKGSDSEEEDIDEILEPSDSEKEIGENGEKIVYGLDVYSYLKKKSGGIKCVDLCDWLKTFKGVKEVEMEPYWEEITRVFLLWLIGQVLMPNSVSTTKVGWLCNFEDLSEIKKFDWGTPTLACLYKSLGEVSSRKWKTFNGMWMILEYWFYYYFHTLNPKIDGNAPVWEDVWPKIKVFNKDKVSAVQRDMGRHSITIARKQLELRSLQGTTWQPWLGS</sequence>
<accession>A0AAD4S321</accession>
<name>A0AAD4S321_9MAGN</name>
<dbReference type="Pfam" id="PF10536">
    <property type="entry name" value="PMD"/>
    <property type="match status" value="1"/>
</dbReference>
<evidence type="ECO:0000259" key="1">
    <source>
        <dbReference type="Pfam" id="PF10536"/>
    </source>
</evidence>
<proteinExistence type="predicted"/>
<dbReference type="Proteomes" id="UP001202328">
    <property type="component" value="Unassembled WGS sequence"/>
</dbReference>
<dbReference type="EMBL" id="JAJJMB010014886">
    <property type="protein sequence ID" value="KAI3857174.1"/>
    <property type="molecule type" value="Genomic_DNA"/>
</dbReference>
<feature type="domain" description="Aminotransferase-like plant mobile" evidence="1">
    <location>
        <begin position="226"/>
        <end position="387"/>
    </location>
</feature>
<dbReference type="GO" id="GO:0010073">
    <property type="term" value="P:meristem maintenance"/>
    <property type="evidence" value="ECO:0007669"/>
    <property type="project" value="InterPro"/>
</dbReference>
<keyword evidence="3" id="KW-1185">Reference proteome</keyword>
<dbReference type="PANTHER" id="PTHR46033:SF8">
    <property type="entry name" value="PROTEIN MAINTENANCE OF MERISTEMS-LIKE"/>
    <property type="match status" value="1"/>
</dbReference>
<dbReference type="AlphaFoldDB" id="A0AAD4S321"/>
<dbReference type="PANTHER" id="PTHR46033">
    <property type="entry name" value="PROTEIN MAIN-LIKE 2"/>
    <property type="match status" value="1"/>
</dbReference>
<organism evidence="2 3">
    <name type="scientific">Papaver atlanticum</name>
    <dbReference type="NCBI Taxonomy" id="357466"/>
    <lineage>
        <taxon>Eukaryota</taxon>
        <taxon>Viridiplantae</taxon>
        <taxon>Streptophyta</taxon>
        <taxon>Embryophyta</taxon>
        <taxon>Tracheophyta</taxon>
        <taxon>Spermatophyta</taxon>
        <taxon>Magnoliopsida</taxon>
        <taxon>Ranunculales</taxon>
        <taxon>Papaveraceae</taxon>
        <taxon>Papaveroideae</taxon>
        <taxon>Papaver</taxon>
    </lineage>
</organism>
<evidence type="ECO:0000313" key="2">
    <source>
        <dbReference type="EMBL" id="KAI3857174.1"/>
    </source>
</evidence>
<gene>
    <name evidence="2" type="ORF">MKW98_010588</name>
</gene>
<comment type="caution">
    <text evidence="2">The sequence shown here is derived from an EMBL/GenBank/DDBJ whole genome shotgun (WGS) entry which is preliminary data.</text>
</comment>
<dbReference type="InterPro" id="IPR019557">
    <property type="entry name" value="AminoTfrase-like_pln_mobile"/>
</dbReference>
<dbReference type="InterPro" id="IPR044824">
    <property type="entry name" value="MAIN-like"/>
</dbReference>
<protein>
    <recommendedName>
        <fullName evidence="1">Aminotransferase-like plant mobile domain-containing protein</fullName>
    </recommendedName>
</protein>
<reference evidence="2" key="1">
    <citation type="submission" date="2022-04" db="EMBL/GenBank/DDBJ databases">
        <title>A functionally conserved STORR gene fusion in Papaver species that diverged 16.8 million years ago.</title>
        <authorList>
            <person name="Catania T."/>
        </authorList>
    </citation>
    <scope>NUCLEOTIDE SEQUENCE</scope>
    <source>
        <strain evidence="2">S-188037</strain>
    </source>
</reference>
<evidence type="ECO:0000313" key="3">
    <source>
        <dbReference type="Proteomes" id="UP001202328"/>
    </source>
</evidence>